<dbReference type="AlphaFoldDB" id="A0A259TUT5"/>
<dbReference type="Pfam" id="PF00753">
    <property type="entry name" value="Lactamase_B"/>
    <property type="match status" value="1"/>
</dbReference>
<dbReference type="Gene3D" id="3.60.15.10">
    <property type="entry name" value="Ribonuclease Z/Hydroxyacylglutathione hydrolase-like"/>
    <property type="match status" value="1"/>
</dbReference>
<dbReference type="InterPro" id="IPR036866">
    <property type="entry name" value="RibonucZ/Hydroxyglut_hydro"/>
</dbReference>
<dbReference type="InParanoid" id="A0A259TUT5"/>
<name>A0A259TUT5_9BACT</name>
<feature type="domain" description="Beta-Casp" evidence="3">
    <location>
        <begin position="253"/>
        <end position="378"/>
    </location>
</feature>
<evidence type="ECO:0000259" key="2">
    <source>
        <dbReference type="SMART" id="SM00849"/>
    </source>
</evidence>
<evidence type="ECO:0000259" key="3">
    <source>
        <dbReference type="SMART" id="SM01027"/>
    </source>
</evidence>
<dbReference type="Pfam" id="PF10996">
    <property type="entry name" value="Beta-Casp"/>
    <property type="match status" value="1"/>
</dbReference>
<dbReference type="InterPro" id="IPR001279">
    <property type="entry name" value="Metallo-B-lactamas"/>
</dbReference>
<dbReference type="GO" id="GO:0004521">
    <property type="term" value="F:RNA endonuclease activity"/>
    <property type="evidence" value="ECO:0007669"/>
    <property type="project" value="TreeGrafter"/>
</dbReference>
<dbReference type="OrthoDB" id="9803916at2"/>
<dbReference type="SMART" id="SM00849">
    <property type="entry name" value="Lactamase_B"/>
    <property type="match status" value="1"/>
</dbReference>
<dbReference type="GO" id="GO:0016787">
    <property type="term" value="F:hydrolase activity"/>
    <property type="evidence" value="ECO:0007669"/>
    <property type="project" value="UniProtKB-KW"/>
</dbReference>
<dbReference type="Pfam" id="PF07521">
    <property type="entry name" value="RMMBL"/>
    <property type="match status" value="1"/>
</dbReference>
<organism evidence="4 5">
    <name type="scientific">Rubricoccus marinus</name>
    <dbReference type="NCBI Taxonomy" id="716817"/>
    <lineage>
        <taxon>Bacteria</taxon>
        <taxon>Pseudomonadati</taxon>
        <taxon>Rhodothermota</taxon>
        <taxon>Rhodothermia</taxon>
        <taxon>Rhodothermales</taxon>
        <taxon>Rubricoccaceae</taxon>
        <taxon>Rubricoccus</taxon>
    </lineage>
</organism>
<dbReference type="InterPro" id="IPR050698">
    <property type="entry name" value="MBL"/>
</dbReference>
<dbReference type="SUPFAM" id="SSF56281">
    <property type="entry name" value="Metallo-hydrolase/oxidoreductase"/>
    <property type="match status" value="1"/>
</dbReference>
<keyword evidence="1" id="KW-0378">Hydrolase</keyword>
<dbReference type="Gene3D" id="3.40.50.10890">
    <property type="match status" value="1"/>
</dbReference>
<keyword evidence="5" id="KW-1185">Reference proteome</keyword>
<sequence length="465" mass="51725">MKLTFWGAAHTVTGSQHLVEVAGGKILLDCGLFQGRRAEARTINREFSADPSTIDAVVLSHAHIDHAGLIPRLWREGFRGRVYTTHATRDLCALMLRDSGYIQEKDADFFNSKIRKKGQEPVEPLYTEEDAASAMAHFVSLDYDTPFEPLAGVECVFRDAGHILGSATVTLTVTEDGRQKRLGFTGDLGNPGRPILRDPAPMPPVDWLISESTYGGKEHEPVDQAKARLGEVVKRTAARGGRVVIPAFAVGRTQELVYNLDQLENEGTLPPIPVFVDSPLAVNATEIFRQHPECYDADLLEYLRSDPNPFGWERLEYVRKAARSKELNDMTTPYVVISASGMAEHGRILHHLRHTIGDPRSTVLIVGYQAEHTLGRRLVERRDEVKIFGQVHRRKMEVEVMNTFSAHADEPGLIDWIGKLDRQRLQRTFFVHGDPERQAKLTSAMEAAGVGGKVSAPARGETVEL</sequence>
<evidence type="ECO:0000313" key="4">
    <source>
        <dbReference type="EMBL" id="OZC01529.1"/>
    </source>
</evidence>
<dbReference type="InterPro" id="IPR022712">
    <property type="entry name" value="Beta_Casp"/>
</dbReference>
<reference evidence="4 5" key="1">
    <citation type="submission" date="2016-11" db="EMBL/GenBank/DDBJ databases">
        <title>Study of marine rhodopsin-containing bacteria.</title>
        <authorList>
            <person name="Yoshizawa S."/>
            <person name="Kumagai Y."/>
            <person name="Kogure K."/>
        </authorList>
    </citation>
    <scope>NUCLEOTIDE SEQUENCE [LARGE SCALE GENOMIC DNA]</scope>
    <source>
        <strain evidence="4 5">SG-29</strain>
    </source>
</reference>
<dbReference type="InterPro" id="IPR011108">
    <property type="entry name" value="RMMBL"/>
</dbReference>
<dbReference type="PANTHER" id="PTHR11203:SF37">
    <property type="entry name" value="INTEGRATOR COMPLEX SUBUNIT 11"/>
    <property type="match status" value="1"/>
</dbReference>
<accession>A0A259TUT5</accession>
<evidence type="ECO:0008006" key="6">
    <source>
        <dbReference type="Google" id="ProtNLM"/>
    </source>
</evidence>
<gene>
    <name evidence="4" type="ORF">BSZ36_00125</name>
</gene>
<dbReference type="Proteomes" id="UP000216446">
    <property type="component" value="Unassembled WGS sequence"/>
</dbReference>
<dbReference type="EMBL" id="MQWB01000001">
    <property type="protein sequence ID" value="OZC01529.1"/>
    <property type="molecule type" value="Genomic_DNA"/>
</dbReference>
<evidence type="ECO:0000313" key="5">
    <source>
        <dbReference type="Proteomes" id="UP000216446"/>
    </source>
</evidence>
<comment type="caution">
    <text evidence="4">The sequence shown here is derived from an EMBL/GenBank/DDBJ whole genome shotgun (WGS) entry which is preliminary data.</text>
</comment>
<dbReference type="PANTHER" id="PTHR11203">
    <property type="entry name" value="CLEAVAGE AND POLYADENYLATION SPECIFICITY FACTOR FAMILY MEMBER"/>
    <property type="match status" value="1"/>
</dbReference>
<evidence type="ECO:0000256" key="1">
    <source>
        <dbReference type="ARBA" id="ARBA00022801"/>
    </source>
</evidence>
<dbReference type="SMART" id="SM01027">
    <property type="entry name" value="Beta-Casp"/>
    <property type="match status" value="1"/>
</dbReference>
<proteinExistence type="predicted"/>
<dbReference type="RefSeq" id="WP_094545144.1">
    <property type="nucleotide sequence ID" value="NZ_MQWB01000001.1"/>
</dbReference>
<dbReference type="CDD" id="cd16295">
    <property type="entry name" value="TTHA0252-CPSF-like_MBL-fold"/>
    <property type="match status" value="1"/>
</dbReference>
<protein>
    <recommendedName>
        <fullName evidence="6">MBL fold metallo-hydrolase</fullName>
    </recommendedName>
</protein>
<feature type="domain" description="Metallo-beta-lactamase" evidence="2">
    <location>
        <begin position="13"/>
        <end position="228"/>
    </location>
</feature>